<organism evidence="1">
    <name type="scientific">Anguilla anguilla</name>
    <name type="common">European freshwater eel</name>
    <name type="synonym">Muraena anguilla</name>
    <dbReference type="NCBI Taxonomy" id="7936"/>
    <lineage>
        <taxon>Eukaryota</taxon>
        <taxon>Metazoa</taxon>
        <taxon>Chordata</taxon>
        <taxon>Craniata</taxon>
        <taxon>Vertebrata</taxon>
        <taxon>Euteleostomi</taxon>
        <taxon>Actinopterygii</taxon>
        <taxon>Neopterygii</taxon>
        <taxon>Teleostei</taxon>
        <taxon>Anguilliformes</taxon>
        <taxon>Anguillidae</taxon>
        <taxon>Anguilla</taxon>
    </lineage>
</organism>
<dbReference type="EMBL" id="GBXM01075953">
    <property type="protein sequence ID" value="JAH32624.1"/>
    <property type="molecule type" value="Transcribed_RNA"/>
</dbReference>
<accession>A0A0E9RU06</accession>
<evidence type="ECO:0000313" key="1">
    <source>
        <dbReference type="EMBL" id="JAH32624.1"/>
    </source>
</evidence>
<reference evidence="1" key="2">
    <citation type="journal article" date="2015" name="Fish Shellfish Immunol.">
        <title>Early steps in the European eel (Anguilla anguilla)-Vibrio vulnificus interaction in the gills: Role of the RtxA13 toxin.</title>
        <authorList>
            <person name="Callol A."/>
            <person name="Pajuelo D."/>
            <person name="Ebbesson L."/>
            <person name="Teles M."/>
            <person name="MacKenzie S."/>
            <person name="Amaro C."/>
        </authorList>
    </citation>
    <scope>NUCLEOTIDE SEQUENCE</scope>
</reference>
<protein>
    <submittedName>
        <fullName evidence="1">Uncharacterized protein</fullName>
    </submittedName>
</protein>
<proteinExistence type="predicted"/>
<name>A0A0E9RU06_ANGAN</name>
<sequence>MKEFSALTWCRIHQSQCQICMSEGSVWVLLGTL</sequence>
<dbReference type="AlphaFoldDB" id="A0A0E9RU06"/>
<reference evidence="1" key="1">
    <citation type="submission" date="2014-11" db="EMBL/GenBank/DDBJ databases">
        <authorList>
            <person name="Amaro Gonzalez C."/>
        </authorList>
    </citation>
    <scope>NUCLEOTIDE SEQUENCE</scope>
</reference>